<sequence length="1661" mass="182687">MLYPEDGYTFSWNQQLSAQINRNGPLYEFLATIPLAAKKGLLQSIDDVLSGYQVSDVFGTADQLRWAAGILRMGMQLPVEDIDVACAAFKQYSNIAFGLHSQRLRHDPREPSGAGASVYLDPATLEALTQPSVLFNPRVFFECQLPLEKVQGHSGKGGSQLRASTVFASAPSGAAPASSAAEPEPAPASAGSRPADQRFVSWRTTVAKPSPSPGLARIDSELSRGSAGMRAARQTLSASQMLVALDLWDKYVALLDHVLQVYSTMIRGLQPLIPRETMSAIFRSILGVIDMLLSQGGTNPRLAVWRSRYRSIVGPKLWDRTWEKLGDRLELQAVKLLLDVWSRMTWQYIQPERDQLRSIRYWMHRDKLVEAWVAVLGQLNKRALHSAYPHDKNAQMGRVRVRFSGYSIAADASGDDCVEALFGFASVSIDYSCMTPQSYEAFAREICASINGALSVERVVEVNGVQRAQLPPTTNYTLHFFGDKLFGMAQHDCGSSNELIAVQRMVIALLARLLTMSENPTDPTLPHHRSQILHAISRAMDGPHGVQAVLPSVALLLKNTRYIRIFIPKIHDLVFRVLPKGCGTTIGTADHRLRRDAYEALSALIGFVGYYHHIGRSDMIRNTPEWLDEHQSRNRTMIQEAPTTQQRAQLEDLVDSIDGCAIHKRAQKDAVFTRYLRCIFQNLMLSVATEGLPENLQYGTCVALAFLHHYVWCVPGYVGVLVELYARRLQHARDEKMRAVYIYGLLQAALVASAVTVPDDQCMAMLSVVVHVLADCDRDLPLHTQWHPYHQVFISSLRCLSYWLSTLNGRPMMSGKLVDKLHMLLARCHKFTDKMHANANASLCDHERRLMLTKSTVESASRRACCSESSHCLARPRHQFGGPGNITELSIFGLFGSTEPGDKAGKDPADKAEAPAGCQPSPLCKSLCSTLCTAISVYSAVLARKTAAAMAYTESTLGDIAVLRQMSQREPMTTTRDLLRNLSADVARRLEGYVATRARLMSLYNAAIYTVIDLEPPCTTQSNRKVVHISERLCCGAKEWIMAPKSFNRGSAAGGSANGSDSQHARPAEADDGDRHGRCWVRQSECPQTVESSRDGAQQLTPGVPMDFTESMIDEESERAIDEYTDKAYEMLYTEKYASDIRFTPARPPPLLARGNTCDRPLCAVIYGLNFSFLAGTEPMIKELAQLDDMDRPFSALAGVIYLQSPESLSTRRNICKGPLRGVSEEFRRFVNALDCSPSPATGHMCRSSGSMPLLRRVFIMRDFKVCYDFAPNVSALVSNRPFDPRDNEYFYELLRERGIAVIWLDSHPGPLDTDLAWQYIDRLRHDSRGPGGGKSSLPPQGGPGVSVATETEPARPLSPCNSSVTSTRSRSMSAAAAADRMRSEPPQAKAPDASASADRRHRARNTGKPPPRAASQSRLAATARLRRWAGRDGQEADAEMSPPRTPPAANVAKTPFKLIGDSGDSESGSSGSSTIDNGEHARELSPELADTRPDLSHKDAGPPEREPHKHVDKRGEQGDCRCNSPTPADESDVPEYSVRVLIAMAPIVNTGGHLLKVAVSAAGGPEELNRDFERLTGPLMSNLIVPTADIARMLSSTILDAAANQASLQGGDFSMVYRRAAMVSAIIEKYAVRHESIDDAHKSIFPAGKSGVQCAYDIVH</sequence>
<dbReference type="Proteomes" id="UP001140234">
    <property type="component" value="Unassembled WGS sequence"/>
</dbReference>
<evidence type="ECO:0000313" key="1">
    <source>
        <dbReference type="EMBL" id="KAJ2775664.1"/>
    </source>
</evidence>
<comment type="caution">
    <text evidence="1">The sequence shown here is derived from an EMBL/GenBank/DDBJ whole genome shotgun (WGS) entry which is preliminary data.</text>
</comment>
<organism evidence="1 2">
    <name type="scientific">Coemansia nantahalensis</name>
    <dbReference type="NCBI Taxonomy" id="2789366"/>
    <lineage>
        <taxon>Eukaryota</taxon>
        <taxon>Fungi</taxon>
        <taxon>Fungi incertae sedis</taxon>
        <taxon>Zoopagomycota</taxon>
        <taxon>Kickxellomycotina</taxon>
        <taxon>Kickxellomycetes</taxon>
        <taxon>Kickxellales</taxon>
        <taxon>Kickxellaceae</taxon>
        <taxon>Coemansia</taxon>
    </lineage>
</organism>
<reference evidence="1" key="1">
    <citation type="submission" date="2022-07" db="EMBL/GenBank/DDBJ databases">
        <title>Phylogenomic reconstructions and comparative analyses of Kickxellomycotina fungi.</title>
        <authorList>
            <person name="Reynolds N.K."/>
            <person name="Stajich J.E."/>
            <person name="Barry K."/>
            <person name="Grigoriev I.V."/>
            <person name="Crous P."/>
            <person name="Smith M.E."/>
        </authorList>
    </citation>
    <scope>NUCLEOTIDE SEQUENCE</scope>
    <source>
        <strain evidence="1">CBS 109366</strain>
    </source>
</reference>
<evidence type="ECO:0000313" key="2">
    <source>
        <dbReference type="Proteomes" id="UP001140234"/>
    </source>
</evidence>
<name>A0ACC1K806_9FUNG</name>
<accession>A0ACC1K806</accession>
<keyword evidence="2" id="KW-1185">Reference proteome</keyword>
<dbReference type="EMBL" id="JANBUJ010000005">
    <property type="protein sequence ID" value="KAJ2775664.1"/>
    <property type="molecule type" value="Genomic_DNA"/>
</dbReference>
<proteinExistence type="predicted"/>
<gene>
    <name evidence="1" type="ORF">IWQ57_000293</name>
</gene>
<protein>
    <submittedName>
        <fullName evidence="1">Uncharacterized protein</fullName>
    </submittedName>
</protein>